<keyword evidence="2" id="KW-1003">Cell membrane</keyword>
<dbReference type="InterPro" id="IPR020846">
    <property type="entry name" value="MFS_dom"/>
</dbReference>
<protein>
    <submittedName>
        <fullName evidence="8">MFS transporter DHA1 family arabinose polymer transporter</fullName>
    </submittedName>
</protein>
<dbReference type="PROSITE" id="PS51257">
    <property type="entry name" value="PROKAR_LIPOPROTEIN"/>
    <property type="match status" value="1"/>
</dbReference>
<dbReference type="SUPFAM" id="SSF103473">
    <property type="entry name" value="MFS general substrate transporter"/>
    <property type="match status" value="1"/>
</dbReference>
<dbReference type="InterPro" id="IPR011701">
    <property type="entry name" value="MFS"/>
</dbReference>
<feature type="transmembrane region" description="Helical" evidence="6">
    <location>
        <begin position="156"/>
        <end position="176"/>
    </location>
</feature>
<dbReference type="GO" id="GO:0005886">
    <property type="term" value="C:plasma membrane"/>
    <property type="evidence" value="ECO:0007669"/>
    <property type="project" value="UniProtKB-SubCell"/>
</dbReference>
<evidence type="ECO:0000256" key="3">
    <source>
        <dbReference type="ARBA" id="ARBA00022692"/>
    </source>
</evidence>
<dbReference type="GO" id="GO:0022857">
    <property type="term" value="F:transmembrane transporter activity"/>
    <property type="evidence" value="ECO:0007669"/>
    <property type="project" value="InterPro"/>
</dbReference>
<evidence type="ECO:0000313" key="8">
    <source>
        <dbReference type="EMBL" id="STX78360.1"/>
    </source>
</evidence>
<organism evidence="8 9">
    <name type="scientific">Legionella pneumophila</name>
    <dbReference type="NCBI Taxonomy" id="446"/>
    <lineage>
        <taxon>Bacteria</taxon>
        <taxon>Pseudomonadati</taxon>
        <taxon>Pseudomonadota</taxon>
        <taxon>Gammaproteobacteria</taxon>
        <taxon>Legionellales</taxon>
        <taxon>Legionellaceae</taxon>
        <taxon>Legionella</taxon>
    </lineage>
</organism>
<evidence type="ECO:0000256" key="1">
    <source>
        <dbReference type="ARBA" id="ARBA00004651"/>
    </source>
</evidence>
<dbReference type="Pfam" id="PF07690">
    <property type="entry name" value="MFS_1"/>
    <property type="match status" value="1"/>
</dbReference>
<dbReference type="CDD" id="cd17324">
    <property type="entry name" value="MFS_NepI_like"/>
    <property type="match status" value="1"/>
</dbReference>
<dbReference type="PANTHER" id="PTHR43124:SF3">
    <property type="entry name" value="CHLORAMPHENICOL EFFLUX PUMP RV0191"/>
    <property type="match status" value="1"/>
</dbReference>
<feature type="transmembrane region" description="Helical" evidence="6">
    <location>
        <begin position="352"/>
        <end position="373"/>
    </location>
</feature>
<feature type="transmembrane region" description="Helical" evidence="6">
    <location>
        <begin position="263"/>
        <end position="281"/>
    </location>
</feature>
<dbReference type="RefSeq" id="WP_027219871.1">
    <property type="nucleotide sequence ID" value="NZ_BAZA01000026.1"/>
</dbReference>
<dbReference type="Proteomes" id="UP000254631">
    <property type="component" value="Unassembled WGS sequence"/>
</dbReference>
<dbReference type="Gene3D" id="1.20.1250.20">
    <property type="entry name" value="MFS general substrate transporter like domains"/>
    <property type="match status" value="2"/>
</dbReference>
<dbReference type="PANTHER" id="PTHR43124">
    <property type="entry name" value="PURINE EFFLUX PUMP PBUE"/>
    <property type="match status" value="1"/>
</dbReference>
<keyword evidence="4 6" id="KW-1133">Transmembrane helix</keyword>
<dbReference type="InterPro" id="IPR050189">
    <property type="entry name" value="MFS_Efflux_Transporters"/>
</dbReference>
<feature type="transmembrane region" description="Helical" evidence="6">
    <location>
        <begin position="237"/>
        <end position="256"/>
    </location>
</feature>
<feature type="transmembrane region" description="Helical" evidence="6">
    <location>
        <begin position="287"/>
        <end position="304"/>
    </location>
</feature>
<evidence type="ECO:0000256" key="6">
    <source>
        <dbReference type="SAM" id="Phobius"/>
    </source>
</evidence>
<sequence>MKKSLIFLAIGMFTVGCNTFLIAGLLPQIGETLGQPVAVTGQGVSLFSLTYLFSAPLFSLIFVNQPVKRMIQLAFTVFMLGNLITLLSENIMLFLIGRSLAGAGSGIFTPLCISIAVHFASPSAKGRILSFIWSANSAGVVFGVPAGLYLSSLFHWQLSIASLIILSLLALVGFSMQNIDIRLPKPSPFGGRLRLLVEPKTLSVIGITCFTALASLGLYSYVTLIQSGSPNSLSMTLLSWGLGGFMGSSLIGVCIDRTGKPRVIMALILVGLMFALIAIPFTRNLPYLGLIPFFMWGACGWAIVTPQQHILYELHENQGTILAAINSSALGLGAALGTLLGGLLISSGFRGIYLPFSAATLLFFVLITQLIVINTSHKVNNT</sequence>
<name>A0A378K267_LEGPN</name>
<comment type="subcellular location">
    <subcellularLocation>
        <location evidence="1">Cell membrane</location>
        <topology evidence="1">Multi-pass membrane protein</topology>
    </subcellularLocation>
</comment>
<feature type="transmembrane region" description="Helical" evidence="6">
    <location>
        <begin position="102"/>
        <end position="121"/>
    </location>
</feature>
<evidence type="ECO:0000313" key="9">
    <source>
        <dbReference type="Proteomes" id="UP000254631"/>
    </source>
</evidence>
<evidence type="ECO:0000256" key="2">
    <source>
        <dbReference type="ARBA" id="ARBA00022475"/>
    </source>
</evidence>
<dbReference type="EMBL" id="UGOL01000001">
    <property type="protein sequence ID" value="STX78360.1"/>
    <property type="molecule type" value="Genomic_DNA"/>
</dbReference>
<feature type="transmembrane region" description="Helical" evidence="6">
    <location>
        <begin position="325"/>
        <end position="346"/>
    </location>
</feature>
<reference evidence="8 9" key="1">
    <citation type="submission" date="2018-06" db="EMBL/GenBank/DDBJ databases">
        <authorList>
            <consortium name="Pathogen Informatics"/>
            <person name="Doyle S."/>
        </authorList>
    </citation>
    <scope>NUCLEOTIDE SEQUENCE [LARGE SCALE GENOMIC DNA]</scope>
    <source>
        <strain evidence="8 9">NCTC12000</strain>
    </source>
</reference>
<dbReference type="InterPro" id="IPR036259">
    <property type="entry name" value="MFS_trans_sf"/>
</dbReference>
<evidence type="ECO:0000256" key="4">
    <source>
        <dbReference type="ARBA" id="ARBA00022989"/>
    </source>
</evidence>
<accession>A0A378K267</accession>
<keyword evidence="3 6" id="KW-0812">Transmembrane</keyword>
<keyword evidence="5 6" id="KW-0472">Membrane</keyword>
<feature type="domain" description="Major facilitator superfamily (MFS) profile" evidence="7">
    <location>
        <begin position="4"/>
        <end position="376"/>
    </location>
</feature>
<feature type="transmembrane region" description="Helical" evidence="6">
    <location>
        <begin position="128"/>
        <end position="150"/>
    </location>
</feature>
<dbReference type="PROSITE" id="PS50850">
    <property type="entry name" value="MFS"/>
    <property type="match status" value="1"/>
</dbReference>
<evidence type="ECO:0000259" key="7">
    <source>
        <dbReference type="PROSITE" id="PS50850"/>
    </source>
</evidence>
<proteinExistence type="predicted"/>
<feature type="transmembrane region" description="Helical" evidence="6">
    <location>
        <begin position="202"/>
        <end position="225"/>
    </location>
</feature>
<evidence type="ECO:0000256" key="5">
    <source>
        <dbReference type="ARBA" id="ARBA00023136"/>
    </source>
</evidence>
<dbReference type="AlphaFoldDB" id="A0A378K267"/>
<gene>
    <name evidence="8" type="primary">pbuE</name>
    <name evidence="8" type="ORF">NCTC12000_00329</name>
</gene>
<feature type="transmembrane region" description="Helical" evidence="6">
    <location>
        <begin position="44"/>
        <end position="63"/>
    </location>
</feature>
<feature type="transmembrane region" description="Helical" evidence="6">
    <location>
        <begin position="75"/>
        <end position="96"/>
    </location>
</feature>